<gene>
    <name evidence="3" type="ORF">F4561_000842</name>
</gene>
<dbReference type="RefSeq" id="WP_184574930.1">
    <property type="nucleotide sequence ID" value="NZ_JACHJT010000001.1"/>
</dbReference>
<accession>A0A7W7RDJ6</accession>
<organism evidence="3 4">
    <name type="scientific">Lipingzhangella halophila</name>
    <dbReference type="NCBI Taxonomy" id="1783352"/>
    <lineage>
        <taxon>Bacteria</taxon>
        <taxon>Bacillati</taxon>
        <taxon>Actinomycetota</taxon>
        <taxon>Actinomycetes</taxon>
        <taxon>Streptosporangiales</taxon>
        <taxon>Nocardiopsidaceae</taxon>
        <taxon>Lipingzhangella</taxon>
    </lineage>
</organism>
<dbReference type="AlphaFoldDB" id="A0A7W7RDJ6"/>
<dbReference type="EMBL" id="JACHJT010000001">
    <property type="protein sequence ID" value="MBB4930022.1"/>
    <property type="molecule type" value="Genomic_DNA"/>
</dbReference>
<evidence type="ECO:0000313" key="4">
    <source>
        <dbReference type="Proteomes" id="UP000523007"/>
    </source>
</evidence>
<proteinExistence type="predicted"/>
<dbReference type="Pfam" id="PF09851">
    <property type="entry name" value="SHOCT"/>
    <property type="match status" value="1"/>
</dbReference>
<evidence type="ECO:0000313" key="3">
    <source>
        <dbReference type="EMBL" id="MBB4930022.1"/>
    </source>
</evidence>
<protein>
    <submittedName>
        <fullName evidence="3">Uncharacterized protein</fullName>
    </submittedName>
</protein>
<feature type="domain" description="DUF4429" evidence="2">
    <location>
        <begin position="11"/>
        <end position="105"/>
    </location>
</feature>
<name>A0A7W7RDJ6_9ACTN</name>
<dbReference type="InterPro" id="IPR027860">
    <property type="entry name" value="DUF4429"/>
</dbReference>
<dbReference type="Pfam" id="PF14472">
    <property type="entry name" value="DUF4429"/>
    <property type="match status" value="2"/>
</dbReference>
<sequence length="291" mass="32191">MDELQGNQGTWRFDGETVRLRYRTHRRTPALLRALGECRVPIAAVRSVEFQPGFQKAGWRLRLRLIEDANPYSAVNPSPEDDSDPLLLKGDSDSELLAEYFADQLERAVASEVELGSAPDAAQVARGLVPSLPLRALTAEGDGFFDGQTVRFRWNGWLASTSKGNERTREFAVADIAKVEWERQQAMEVGFLRVVPHGAVTTAMADPEQDFTCLCTHGSKGQAQTLVMAAAITAHLRPRDEAAAPAVTAADSDDGTQLIYDRIRELGRLHKEGLLTDEEFSTKKTELLDRL</sequence>
<evidence type="ECO:0000259" key="2">
    <source>
        <dbReference type="Pfam" id="PF14472"/>
    </source>
</evidence>
<comment type="caution">
    <text evidence="3">The sequence shown here is derived from an EMBL/GenBank/DDBJ whole genome shotgun (WGS) entry which is preliminary data.</text>
</comment>
<dbReference type="InterPro" id="IPR018649">
    <property type="entry name" value="SHOCT"/>
</dbReference>
<evidence type="ECO:0000259" key="1">
    <source>
        <dbReference type="Pfam" id="PF09851"/>
    </source>
</evidence>
<feature type="domain" description="DUF4429" evidence="2">
    <location>
        <begin position="145"/>
        <end position="233"/>
    </location>
</feature>
<dbReference type="Proteomes" id="UP000523007">
    <property type="component" value="Unassembled WGS sequence"/>
</dbReference>
<feature type="domain" description="SHOCT" evidence="1">
    <location>
        <begin position="261"/>
        <end position="288"/>
    </location>
</feature>
<keyword evidence="4" id="KW-1185">Reference proteome</keyword>
<reference evidence="3 4" key="1">
    <citation type="submission" date="2020-08" db="EMBL/GenBank/DDBJ databases">
        <title>Sequencing the genomes of 1000 actinobacteria strains.</title>
        <authorList>
            <person name="Klenk H.-P."/>
        </authorList>
    </citation>
    <scope>NUCLEOTIDE SEQUENCE [LARGE SCALE GENOMIC DNA]</scope>
    <source>
        <strain evidence="3 4">DSM 102030</strain>
    </source>
</reference>